<dbReference type="InterPro" id="IPR001173">
    <property type="entry name" value="Glyco_trans_2-like"/>
</dbReference>
<keyword evidence="2" id="KW-0808">Transferase</keyword>
<dbReference type="PANTHER" id="PTHR22916:SF3">
    <property type="entry name" value="UDP-GLCNAC:BETAGAL BETA-1,3-N-ACETYLGLUCOSAMINYLTRANSFERASE-LIKE PROTEIN 1"/>
    <property type="match status" value="1"/>
</dbReference>
<evidence type="ECO:0000259" key="1">
    <source>
        <dbReference type="Pfam" id="PF00535"/>
    </source>
</evidence>
<evidence type="ECO:0000313" key="3">
    <source>
        <dbReference type="Proteomes" id="UP001629059"/>
    </source>
</evidence>
<keyword evidence="3" id="KW-1185">Reference proteome</keyword>
<feature type="domain" description="Glycosyltransferase 2-like" evidence="1">
    <location>
        <begin position="5"/>
        <end position="122"/>
    </location>
</feature>
<gene>
    <name evidence="2" type="ORF">ABS768_10225</name>
</gene>
<evidence type="ECO:0000313" key="2">
    <source>
        <dbReference type="EMBL" id="MFL9837875.1"/>
    </source>
</evidence>
<dbReference type="CDD" id="cd00761">
    <property type="entry name" value="Glyco_tranf_GTA_type"/>
    <property type="match status" value="1"/>
</dbReference>
<dbReference type="EC" id="2.4.-.-" evidence="2"/>
<dbReference type="GO" id="GO:0016757">
    <property type="term" value="F:glycosyltransferase activity"/>
    <property type="evidence" value="ECO:0007669"/>
    <property type="project" value="UniProtKB-KW"/>
</dbReference>
<dbReference type="Proteomes" id="UP001629059">
    <property type="component" value="Unassembled WGS sequence"/>
</dbReference>
<dbReference type="PANTHER" id="PTHR22916">
    <property type="entry name" value="GLYCOSYLTRANSFERASE"/>
    <property type="match status" value="1"/>
</dbReference>
<dbReference type="SUPFAM" id="SSF53448">
    <property type="entry name" value="Nucleotide-diphospho-sugar transferases"/>
    <property type="match status" value="1"/>
</dbReference>
<protein>
    <submittedName>
        <fullName evidence="2">Glycosyltransferase family A protein</fullName>
        <ecNumber evidence="2">2.4.-.-</ecNumber>
    </submittedName>
</protein>
<reference evidence="2 3" key="1">
    <citation type="submission" date="2024-06" db="EMBL/GenBank/DDBJ databases">
        <authorList>
            <person name="Kaempfer P."/>
            <person name="Viver T."/>
        </authorList>
    </citation>
    <scope>NUCLEOTIDE SEQUENCE [LARGE SCALE GENOMIC DNA]</scope>
    <source>
        <strain evidence="2 3">ST-75</strain>
    </source>
</reference>
<dbReference type="RefSeq" id="WP_408074874.1">
    <property type="nucleotide sequence ID" value="NZ_JBELQB010000007.1"/>
</dbReference>
<dbReference type="Gene3D" id="3.90.550.10">
    <property type="entry name" value="Spore Coat Polysaccharide Biosynthesis Protein SpsA, Chain A"/>
    <property type="match status" value="1"/>
</dbReference>
<dbReference type="Pfam" id="PF00535">
    <property type="entry name" value="Glycos_transf_2"/>
    <property type="match status" value="1"/>
</dbReference>
<dbReference type="InterPro" id="IPR029044">
    <property type="entry name" value="Nucleotide-diphossugar_trans"/>
</dbReference>
<sequence>MPFFSVVVPLYNKQNDIKATLLSALEQSFRDFELIVINDGSTDDSEKHVLSLTDERIVYIKTENSGVSQARNLGIEKAKGTYIAFLDADDYWYPNHLEVLHGLCKSFPEAGAVTTNYEFLHPGGYIENTIFNDIYTGYTGIVNDFFKSSLKYRLIWTTAVAVKKEVFKTVGNFDTNITLGAGEDTDMWTRIALKYTVAYNDTITATYRLEGGNRVSHAQTLKRVFAKLDKFKEEEKNNVSLQKFLDLYRASYALKHKLAGDDKTFRYYYKSINSLKNISGKTAFLLKLPAPLLRMFYQLKQQLKKSNIHFDIYN</sequence>
<organism evidence="2 3">
    <name type="scientific">Flavobacterium rhizophilum</name>
    <dbReference type="NCBI Taxonomy" id="3163296"/>
    <lineage>
        <taxon>Bacteria</taxon>
        <taxon>Pseudomonadati</taxon>
        <taxon>Bacteroidota</taxon>
        <taxon>Flavobacteriia</taxon>
        <taxon>Flavobacteriales</taxon>
        <taxon>Flavobacteriaceae</taxon>
        <taxon>Flavobacterium</taxon>
    </lineage>
</organism>
<comment type="caution">
    <text evidence="2">The sequence shown here is derived from an EMBL/GenBank/DDBJ whole genome shotgun (WGS) entry which is preliminary data.</text>
</comment>
<proteinExistence type="predicted"/>
<dbReference type="EMBL" id="JBELQB010000007">
    <property type="protein sequence ID" value="MFL9837875.1"/>
    <property type="molecule type" value="Genomic_DNA"/>
</dbReference>
<keyword evidence="2" id="KW-0328">Glycosyltransferase</keyword>
<name>A0ABW8YF09_9FLAO</name>
<accession>A0ABW8YF09</accession>